<dbReference type="InterPro" id="IPR054253">
    <property type="entry name" value="DUF6984"/>
</dbReference>
<dbReference type="EMBL" id="QQAH01000003">
    <property type="protein sequence ID" value="RDD82881.1"/>
    <property type="molecule type" value="Genomic_DNA"/>
</dbReference>
<evidence type="ECO:0000313" key="3">
    <source>
        <dbReference type="Proteomes" id="UP000253782"/>
    </source>
</evidence>
<proteinExistence type="predicted"/>
<sequence>MSVESLHQDLEKSRPLRDDEKFLLTALLASRADFTVLSRQISTCSVYDMSDGGMGSVKFLTVDERLLGDTLVEAECEDADGVPVFIAINADTRGELYEIDLWKADFSPLKQYPKPELVRIRND</sequence>
<dbReference type="Pfam" id="PF22480">
    <property type="entry name" value="DUF6984"/>
    <property type="match status" value="1"/>
</dbReference>
<name>A0A369UQU4_9GAMM</name>
<reference evidence="2 3" key="1">
    <citation type="submission" date="2018-07" db="EMBL/GenBank/DDBJ databases">
        <title>Dyella tabacisoli L4-6T, whole genome shotgun sequence.</title>
        <authorList>
            <person name="Zhou X.-K."/>
            <person name="Li W.-J."/>
            <person name="Duan Y.-Q."/>
        </authorList>
    </citation>
    <scope>NUCLEOTIDE SEQUENCE [LARGE SCALE GENOMIC DNA]</scope>
    <source>
        <strain evidence="2 3">L4-6</strain>
    </source>
</reference>
<gene>
    <name evidence="2" type="ORF">DVJ77_05035</name>
</gene>
<dbReference type="AlphaFoldDB" id="A0A369UQU4"/>
<organism evidence="2 3">
    <name type="scientific">Dyella tabacisoli</name>
    <dbReference type="NCBI Taxonomy" id="2282381"/>
    <lineage>
        <taxon>Bacteria</taxon>
        <taxon>Pseudomonadati</taxon>
        <taxon>Pseudomonadota</taxon>
        <taxon>Gammaproteobacteria</taxon>
        <taxon>Lysobacterales</taxon>
        <taxon>Rhodanobacteraceae</taxon>
        <taxon>Dyella</taxon>
    </lineage>
</organism>
<accession>A0A369UQU4</accession>
<keyword evidence="3" id="KW-1185">Reference proteome</keyword>
<dbReference type="RefSeq" id="WP_162791372.1">
    <property type="nucleotide sequence ID" value="NZ_JBHSPE010000001.1"/>
</dbReference>
<comment type="caution">
    <text evidence="2">The sequence shown here is derived from an EMBL/GenBank/DDBJ whole genome shotgun (WGS) entry which is preliminary data.</text>
</comment>
<protein>
    <recommendedName>
        <fullName evidence="1">DUF6984 domain-containing protein</fullName>
    </recommendedName>
</protein>
<dbReference type="Proteomes" id="UP000253782">
    <property type="component" value="Unassembled WGS sequence"/>
</dbReference>
<evidence type="ECO:0000313" key="2">
    <source>
        <dbReference type="EMBL" id="RDD82881.1"/>
    </source>
</evidence>
<feature type="domain" description="DUF6984" evidence="1">
    <location>
        <begin position="14"/>
        <end position="113"/>
    </location>
</feature>
<evidence type="ECO:0000259" key="1">
    <source>
        <dbReference type="Pfam" id="PF22480"/>
    </source>
</evidence>